<name>D6YZY2_DESAT</name>
<dbReference type="OrthoDB" id="3631561at2"/>
<comment type="subcellular location">
    <subcellularLocation>
        <location evidence="1">Endomembrane system</location>
    </subcellularLocation>
</comment>
<proteinExistence type="inferred from homology"/>
<dbReference type="GO" id="GO:0012505">
    <property type="term" value="C:endomembrane system"/>
    <property type="evidence" value="ECO:0007669"/>
    <property type="project" value="UniProtKB-SubCell"/>
</dbReference>
<keyword evidence="3 6" id="KW-0812">Transmembrane</keyword>
<dbReference type="KEGG" id="dak:DaAHT2_0433"/>
<dbReference type="Pfam" id="PF04286">
    <property type="entry name" value="DUF445"/>
    <property type="match status" value="2"/>
</dbReference>
<evidence type="ECO:0000256" key="1">
    <source>
        <dbReference type="ARBA" id="ARBA00004308"/>
    </source>
</evidence>
<dbReference type="eggNOG" id="COG4399">
    <property type="taxonomic scope" value="Bacteria"/>
</dbReference>
<dbReference type="EMBL" id="CP001940">
    <property type="protein sequence ID" value="ADH85139.1"/>
    <property type="molecule type" value="Genomic_DNA"/>
</dbReference>
<comment type="similarity">
    <text evidence="2">Belongs to the UPF0754 family.</text>
</comment>
<evidence type="ECO:0000313" key="7">
    <source>
        <dbReference type="EMBL" id="ADH85139.1"/>
    </source>
</evidence>
<dbReference type="PANTHER" id="PTHR35791:SF1">
    <property type="entry name" value="UPF0754 MEMBRANE PROTEIN YHEB"/>
    <property type="match status" value="1"/>
</dbReference>
<dbReference type="InParanoid" id="D6YZY2"/>
<dbReference type="RefSeq" id="WP_013162670.1">
    <property type="nucleotide sequence ID" value="NC_014216.1"/>
</dbReference>
<evidence type="ECO:0000313" key="8">
    <source>
        <dbReference type="Proteomes" id="UP000001508"/>
    </source>
</evidence>
<organism evidence="7 8">
    <name type="scientific">Desulfurivibrio alkaliphilus (strain DSM 19089 / UNIQEM U267 / AHT2)</name>
    <dbReference type="NCBI Taxonomy" id="589865"/>
    <lineage>
        <taxon>Bacteria</taxon>
        <taxon>Pseudomonadati</taxon>
        <taxon>Thermodesulfobacteriota</taxon>
        <taxon>Desulfobulbia</taxon>
        <taxon>Desulfobulbales</taxon>
        <taxon>Desulfobulbaceae</taxon>
        <taxon>Desulfurivibrio</taxon>
    </lineage>
</organism>
<dbReference type="PANTHER" id="PTHR35791">
    <property type="entry name" value="UPF0754 MEMBRANE PROTEIN YHEB"/>
    <property type="match status" value="1"/>
</dbReference>
<evidence type="ECO:0000256" key="5">
    <source>
        <dbReference type="ARBA" id="ARBA00023136"/>
    </source>
</evidence>
<evidence type="ECO:0000256" key="4">
    <source>
        <dbReference type="ARBA" id="ARBA00022989"/>
    </source>
</evidence>
<evidence type="ECO:0000256" key="2">
    <source>
        <dbReference type="ARBA" id="ARBA00008053"/>
    </source>
</evidence>
<evidence type="ECO:0000256" key="3">
    <source>
        <dbReference type="ARBA" id="ARBA00022692"/>
    </source>
</evidence>
<dbReference type="Proteomes" id="UP000001508">
    <property type="component" value="Chromosome"/>
</dbReference>
<keyword evidence="5 6" id="KW-0472">Membrane</keyword>
<dbReference type="HOGENOM" id="CLU_042384_0_1_7"/>
<feature type="transmembrane region" description="Helical" evidence="6">
    <location>
        <begin position="504"/>
        <end position="526"/>
    </location>
</feature>
<keyword evidence="8" id="KW-1185">Reference proteome</keyword>
<dbReference type="STRING" id="589865.DaAHT2_0433"/>
<protein>
    <recommendedName>
        <fullName evidence="9">DUF445 family protein</fullName>
    </recommendedName>
</protein>
<keyword evidence="4 6" id="KW-1133">Transmembrane helix</keyword>
<evidence type="ECO:0008006" key="9">
    <source>
        <dbReference type="Google" id="ProtNLM"/>
    </source>
</evidence>
<accession>D6YZY2</accession>
<sequence length="527" mass="59599">MSIVAYLSLPLVGALIGYLTNHIAIRMLFRPLRPWHLAGRRLPLTPGVIPAARHRLAANIGKMVGEHLLTPQDIRRALGQDDFQHNLRLLIQTQTEAIMQTPFGPVESLVPAAFRSYFRVGVKVVRWRFLKQLHQHLQSPEFAATLTAVSEEHFNEVMQRRLDQVLPEEQRQELVNAVSEQLHQAMAAPAFQQGVADYLNRQFVQLLADGRSLAELLPAPLLNALLERLEQQAPRLLEHLAELLARPEAQEKVATGLGEALHQFSRSLGPMGAVLGNLITPETVAGKIRSWLGRKGENAGHWLLDEEARRQLAAAMRREAEKFCHRPLGELLADIPPAQLDQARRELAQALGRLLARPETATLLNGVLHEALNAHRELPLASLLQNFWGEDAAERGQRFGQQELLRLLRSRRTKRMLDRLLIDLTETRLLAQPLGRPADLLPREIKTGINDYLQEQINLLLEREVPQLIDALNIREIVTRKVDRLDLLQLEGLLLSIMQDQFKYINFFGALIGFLIGLFNLLILTVF</sequence>
<dbReference type="AlphaFoldDB" id="D6YZY2"/>
<dbReference type="InterPro" id="IPR007383">
    <property type="entry name" value="DUF445"/>
</dbReference>
<feature type="transmembrane region" description="Helical" evidence="6">
    <location>
        <begin position="6"/>
        <end position="25"/>
    </location>
</feature>
<gene>
    <name evidence="7" type="ordered locus">DaAHT2_0433</name>
</gene>
<evidence type="ECO:0000256" key="6">
    <source>
        <dbReference type="SAM" id="Phobius"/>
    </source>
</evidence>
<reference evidence="8" key="1">
    <citation type="submission" date="2010-02" db="EMBL/GenBank/DDBJ databases">
        <title>Complete sequence of Desulfurivibrio alkaliphilus AHT2.</title>
        <authorList>
            <consortium name="US DOE Joint Genome Institute"/>
            <person name="Pitluck S."/>
            <person name="Chertkov O."/>
            <person name="Detter J.C."/>
            <person name="Han C."/>
            <person name="Tapia R."/>
            <person name="Larimer F."/>
            <person name="Land M."/>
            <person name="Hauser L."/>
            <person name="Kyrpides N."/>
            <person name="Mikhailova N."/>
            <person name="Sorokin D.Y."/>
            <person name="Muyzer G."/>
            <person name="Woyke T."/>
        </authorList>
    </citation>
    <scope>NUCLEOTIDE SEQUENCE [LARGE SCALE GENOMIC DNA]</scope>
    <source>
        <strain evidence="8">DSM 19089 / UNIQEM U267 / AHT2</strain>
    </source>
</reference>